<dbReference type="Proteomes" id="UP000215914">
    <property type="component" value="Chromosome 13"/>
</dbReference>
<dbReference type="CDD" id="cd04480">
    <property type="entry name" value="RPA1_DBD_A_like"/>
    <property type="match status" value="1"/>
</dbReference>
<dbReference type="SUPFAM" id="SSF50249">
    <property type="entry name" value="Nucleic acid-binding proteins"/>
    <property type="match status" value="1"/>
</dbReference>
<reference evidence="2" key="3">
    <citation type="submission" date="2020-06" db="EMBL/GenBank/DDBJ databases">
        <title>Helianthus annuus Genome sequencing and assembly Release 2.</title>
        <authorList>
            <person name="Gouzy J."/>
            <person name="Langlade N."/>
            <person name="Munos S."/>
        </authorList>
    </citation>
    <scope>NUCLEOTIDE SEQUENCE</scope>
    <source>
        <tissue evidence="2">Leaves</tissue>
    </source>
</reference>
<evidence type="ECO:0000313" key="4">
    <source>
        <dbReference type="Proteomes" id="UP000215914"/>
    </source>
</evidence>
<feature type="domain" description="Replication protein A 70 kDa DNA-binding subunit B/D first OB fold" evidence="1">
    <location>
        <begin position="8"/>
        <end position="112"/>
    </location>
</feature>
<reference evidence="3" key="2">
    <citation type="submission" date="2017-02" db="EMBL/GenBank/DDBJ databases">
        <title>Sunflower complete genome.</title>
        <authorList>
            <person name="Langlade N."/>
            <person name="Munos S."/>
        </authorList>
    </citation>
    <scope>NUCLEOTIDE SEQUENCE [LARGE SCALE GENOMIC DNA]</scope>
    <source>
        <tissue evidence="3">Leaves</tissue>
    </source>
</reference>
<evidence type="ECO:0000313" key="2">
    <source>
        <dbReference type="EMBL" id="KAF5774265.1"/>
    </source>
</evidence>
<name>A0A251SUK5_HELAN</name>
<gene>
    <name evidence="3" type="ORF">HannXRQ_Chr13g0411451</name>
    <name evidence="2" type="ORF">HanXRQr2_Chr13g0598311</name>
</gene>
<organism evidence="3 4">
    <name type="scientific">Helianthus annuus</name>
    <name type="common">Common sunflower</name>
    <dbReference type="NCBI Taxonomy" id="4232"/>
    <lineage>
        <taxon>Eukaryota</taxon>
        <taxon>Viridiplantae</taxon>
        <taxon>Streptophyta</taxon>
        <taxon>Embryophyta</taxon>
        <taxon>Tracheophyta</taxon>
        <taxon>Spermatophyta</taxon>
        <taxon>Magnoliopsida</taxon>
        <taxon>eudicotyledons</taxon>
        <taxon>Gunneridae</taxon>
        <taxon>Pentapetalae</taxon>
        <taxon>asterids</taxon>
        <taxon>campanulids</taxon>
        <taxon>Asterales</taxon>
        <taxon>Asteraceae</taxon>
        <taxon>Asteroideae</taxon>
        <taxon>Heliantheae alliance</taxon>
        <taxon>Heliantheae</taxon>
        <taxon>Helianthus</taxon>
    </lineage>
</organism>
<dbReference type="PANTHER" id="PTHR47165">
    <property type="entry name" value="OS03G0429900 PROTEIN"/>
    <property type="match status" value="1"/>
</dbReference>
<proteinExistence type="predicted"/>
<dbReference type="Gramene" id="mRNA:HanXRQr2_Chr13g0598311">
    <property type="protein sequence ID" value="mRNA:HanXRQr2_Chr13g0598311"/>
    <property type="gene ID" value="HanXRQr2_Chr13g0598311"/>
</dbReference>
<dbReference type="PANTHER" id="PTHR47165:SF4">
    <property type="entry name" value="OS03G0429900 PROTEIN"/>
    <property type="match status" value="1"/>
</dbReference>
<dbReference type="InterPro" id="IPR012340">
    <property type="entry name" value="NA-bd_OB-fold"/>
</dbReference>
<dbReference type="Pfam" id="PF02721">
    <property type="entry name" value="DUF223"/>
    <property type="match status" value="1"/>
</dbReference>
<sequence>MENEGQITLLNDIDALSTNYTIKVKIVSLWRKKMRANEREMYRIDMILMDEMGTKIQASCLHKLFSKFERHLIVGECLIIKRPSLAANTTFFKIVPNNQKLSFYYHTFVEKCKKWEGP</sequence>
<accession>A0A251SUK5</accession>
<protein>
    <submittedName>
        <fullName evidence="2">Nucleic acid-binding protein</fullName>
    </submittedName>
    <submittedName>
        <fullName evidence="3">Putative nucleic acid-binding, OB-fold protein</fullName>
    </submittedName>
</protein>
<dbReference type="InterPro" id="IPR003871">
    <property type="entry name" value="RFA1B/D_OB_1st"/>
</dbReference>
<reference evidence="2 4" key="1">
    <citation type="journal article" date="2017" name="Nature">
        <title>The sunflower genome provides insights into oil metabolism, flowering and Asterid evolution.</title>
        <authorList>
            <person name="Badouin H."/>
            <person name="Gouzy J."/>
            <person name="Grassa C.J."/>
            <person name="Murat F."/>
            <person name="Staton S.E."/>
            <person name="Cottret L."/>
            <person name="Lelandais-Briere C."/>
            <person name="Owens G.L."/>
            <person name="Carrere S."/>
            <person name="Mayjonade B."/>
            <person name="Legrand L."/>
            <person name="Gill N."/>
            <person name="Kane N.C."/>
            <person name="Bowers J.E."/>
            <person name="Hubner S."/>
            <person name="Bellec A."/>
            <person name="Berard A."/>
            <person name="Berges H."/>
            <person name="Blanchet N."/>
            <person name="Boniface M.C."/>
            <person name="Brunel D."/>
            <person name="Catrice O."/>
            <person name="Chaidir N."/>
            <person name="Claudel C."/>
            <person name="Donnadieu C."/>
            <person name="Faraut T."/>
            <person name="Fievet G."/>
            <person name="Helmstetter N."/>
            <person name="King M."/>
            <person name="Knapp S.J."/>
            <person name="Lai Z."/>
            <person name="Le Paslier M.C."/>
            <person name="Lippi Y."/>
            <person name="Lorenzon L."/>
            <person name="Mandel J.R."/>
            <person name="Marage G."/>
            <person name="Marchand G."/>
            <person name="Marquand E."/>
            <person name="Bret-Mestries E."/>
            <person name="Morien E."/>
            <person name="Nambeesan S."/>
            <person name="Nguyen T."/>
            <person name="Pegot-Espagnet P."/>
            <person name="Pouilly N."/>
            <person name="Raftis F."/>
            <person name="Sallet E."/>
            <person name="Schiex T."/>
            <person name="Thomas J."/>
            <person name="Vandecasteele C."/>
            <person name="Vares D."/>
            <person name="Vear F."/>
            <person name="Vautrin S."/>
            <person name="Crespi M."/>
            <person name="Mangin B."/>
            <person name="Burke J.M."/>
            <person name="Salse J."/>
            <person name="Munos S."/>
            <person name="Vincourt P."/>
            <person name="Rieseberg L.H."/>
            <person name="Langlade N.B."/>
        </authorList>
    </citation>
    <scope>NUCLEOTIDE SEQUENCE [LARGE SCALE GENOMIC DNA]</scope>
    <source>
        <strain evidence="4">cv. SF193</strain>
        <tissue evidence="2">Leaves</tissue>
    </source>
</reference>
<dbReference type="AlphaFoldDB" id="A0A251SUK5"/>
<evidence type="ECO:0000313" key="3">
    <source>
        <dbReference type="EMBL" id="OTG02299.1"/>
    </source>
</evidence>
<evidence type="ECO:0000259" key="1">
    <source>
        <dbReference type="Pfam" id="PF02721"/>
    </source>
</evidence>
<dbReference type="InParanoid" id="A0A251SUK5"/>
<dbReference type="EMBL" id="CM007902">
    <property type="protein sequence ID" value="OTG02299.1"/>
    <property type="molecule type" value="Genomic_DNA"/>
</dbReference>
<dbReference type="Gene3D" id="2.40.50.140">
    <property type="entry name" value="Nucleic acid-binding proteins"/>
    <property type="match status" value="1"/>
</dbReference>
<keyword evidence="4" id="KW-1185">Reference proteome</keyword>
<dbReference type="EMBL" id="MNCJ02000328">
    <property type="protein sequence ID" value="KAF5774265.1"/>
    <property type="molecule type" value="Genomic_DNA"/>
</dbReference>